<evidence type="ECO:0000256" key="2">
    <source>
        <dbReference type="ARBA" id="ARBA00022490"/>
    </source>
</evidence>
<evidence type="ECO:0000256" key="1">
    <source>
        <dbReference type="ARBA" id="ARBA00004496"/>
    </source>
</evidence>
<sequence>MERLTIAVHVPLGFHARPVSRWVSLAQTFQSHITVTFRDKTVDGKSALGLMALAVPGGAELEVCASGPDEQEALAALAGLASRSFST</sequence>
<dbReference type="GO" id="GO:0005737">
    <property type="term" value="C:cytoplasm"/>
    <property type="evidence" value="ECO:0007669"/>
    <property type="project" value="UniProtKB-SubCell"/>
</dbReference>
<evidence type="ECO:0000313" key="6">
    <source>
        <dbReference type="Proteomes" id="UP000028123"/>
    </source>
</evidence>
<evidence type="ECO:0000313" key="5">
    <source>
        <dbReference type="EMBL" id="KEQ26611.1"/>
    </source>
</evidence>
<protein>
    <recommendedName>
        <fullName evidence="4">HPr domain-containing protein</fullName>
    </recommendedName>
</protein>
<dbReference type="PANTHER" id="PTHR33705">
    <property type="entry name" value="PHOSPHOCARRIER PROTEIN HPR"/>
    <property type="match status" value="1"/>
</dbReference>
<dbReference type="RefSeq" id="WP_036679435.1">
    <property type="nucleotide sequence ID" value="NZ_FYEP01000001.1"/>
</dbReference>
<dbReference type="AlphaFoldDB" id="A0A081P7D8"/>
<dbReference type="NCBIfam" id="TIGR01003">
    <property type="entry name" value="PTS_HPr_family"/>
    <property type="match status" value="1"/>
</dbReference>
<name>A0A081P7D8_9BACL</name>
<proteinExistence type="predicted"/>
<dbReference type="Pfam" id="PF00381">
    <property type="entry name" value="PTS-HPr"/>
    <property type="match status" value="1"/>
</dbReference>
<dbReference type="PANTHER" id="PTHR33705:SF2">
    <property type="entry name" value="PHOSPHOCARRIER PROTEIN NPR"/>
    <property type="match status" value="1"/>
</dbReference>
<reference evidence="5 6" key="1">
    <citation type="submission" date="2014-06" db="EMBL/GenBank/DDBJ databases">
        <title>Draft genome sequence of Paenibacillus sp. MSt1.</title>
        <authorList>
            <person name="Aw Y.K."/>
            <person name="Ong K.S."/>
            <person name="Gan H.M."/>
            <person name="Lee S.M."/>
        </authorList>
    </citation>
    <scope>NUCLEOTIDE SEQUENCE [LARGE SCALE GENOMIC DNA]</scope>
    <source>
        <strain evidence="5 6">MSt1</strain>
    </source>
</reference>
<dbReference type="GO" id="GO:0009401">
    <property type="term" value="P:phosphoenolpyruvate-dependent sugar phosphotransferase system"/>
    <property type="evidence" value="ECO:0007669"/>
    <property type="project" value="UniProtKB-KW"/>
</dbReference>
<dbReference type="Proteomes" id="UP000028123">
    <property type="component" value="Unassembled WGS sequence"/>
</dbReference>
<comment type="caution">
    <text evidence="5">The sequence shown here is derived from an EMBL/GenBank/DDBJ whole genome shotgun (WGS) entry which is preliminary data.</text>
</comment>
<dbReference type="EMBL" id="JNVM01000006">
    <property type="protein sequence ID" value="KEQ26611.1"/>
    <property type="molecule type" value="Genomic_DNA"/>
</dbReference>
<dbReference type="eggNOG" id="COG1925">
    <property type="taxonomic scope" value="Bacteria"/>
</dbReference>
<dbReference type="Gene3D" id="3.30.1340.10">
    <property type="entry name" value="HPr-like"/>
    <property type="match status" value="1"/>
</dbReference>
<gene>
    <name evidence="5" type="ORF">ET33_32740</name>
</gene>
<accession>A0A081P7D8</accession>
<feature type="domain" description="HPr" evidence="4">
    <location>
        <begin position="1"/>
        <end position="87"/>
    </location>
</feature>
<dbReference type="PRINTS" id="PR00107">
    <property type="entry name" value="PHOSPHOCPHPR"/>
</dbReference>
<keyword evidence="2" id="KW-0963">Cytoplasm</keyword>
<dbReference type="InterPro" id="IPR000032">
    <property type="entry name" value="HPr-like"/>
</dbReference>
<dbReference type="OrthoDB" id="9809047at2"/>
<organism evidence="5 6">
    <name type="scientific">Paenibacillus tyrfis</name>
    <dbReference type="NCBI Taxonomy" id="1501230"/>
    <lineage>
        <taxon>Bacteria</taxon>
        <taxon>Bacillati</taxon>
        <taxon>Bacillota</taxon>
        <taxon>Bacilli</taxon>
        <taxon>Bacillales</taxon>
        <taxon>Paenibacillaceae</taxon>
        <taxon>Paenibacillus</taxon>
    </lineage>
</organism>
<dbReference type="InterPro" id="IPR050399">
    <property type="entry name" value="HPr"/>
</dbReference>
<keyword evidence="3" id="KW-0598">Phosphotransferase system</keyword>
<keyword evidence="6" id="KW-1185">Reference proteome</keyword>
<dbReference type="SUPFAM" id="SSF55594">
    <property type="entry name" value="HPr-like"/>
    <property type="match status" value="1"/>
</dbReference>
<comment type="subcellular location">
    <subcellularLocation>
        <location evidence="1">Cytoplasm</location>
    </subcellularLocation>
</comment>
<dbReference type="InterPro" id="IPR035895">
    <property type="entry name" value="HPr-like_sf"/>
</dbReference>
<dbReference type="PROSITE" id="PS51350">
    <property type="entry name" value="PTS_HPR_DOM"/>
    <property type="match status" value="1"/>
</dbReference>
<evidence type="ECO:0000256" key="3">
    <source>
        <dbReference type="ARBA" id="ARBA00022683"/>
    </source>
</evidence>
<evidence type="ECO:0000259" key="4">
    <source>
        <dbReference type="PROSITE" id="PS51350"/>
    </source>
</evidence>